<gene>
    <name evidence="3" type="ORF">S01H1_59973</name>
</gene>
<dbReference type="PROSITE" id="PS50011">
    <property type="entry name" value="PROTEIN_KINASE_DOM"/>
    <property type="match status" value="1"/>
</dbReference>
<evidence type="ECO:0000256" key="1">
    <source>
        <dbReference type="SAM" id="Phobius"/>
    </source>
</evidence>
<accession>X0WVZ5</accession>
<dbReference type="InterPro" id="IPR011659">
    <property type="entry name" value="WD40"/>
</dbReference>
<dbReference type="SUPFAM" id="SSF82171">
    <property type="entry name" value="DPP6 N-terminal domain-like"/>
    <property type="match status" value="1"/>
</dbReference>
<dbReference type="InterPro" id="IPR011042">
    <property type="entry name" value="6-blade_b-propeller_TolB-like"/>
</dbReference>
<dbReference type="SUPFAM" id="SSF56112">
    <property type="entry name" value="Protein kinase-like (PK-like)"/>
    <property type="match status" value="1"/>
</dbReference>
<dbReference type="Gene3D" id="1.10.510.10">
    <property type="entry name" value="Transferase(Phosphotransferase) domain 1"/>
    <property type="match status" value="1"/>
</dbReference>
<name>X0WVZ5_9ZZZZ</name>
<evidence type="ECO:0000259" key="2">
    <source>
        <dbReference type="PROSITE" id="PS50011"/>
    </source>
</evidence>
<dbReference type="Pfam" id="PF07676">
    <property type="entry name" value="PD40"/>
    <property type="match status" value="1"/>
</dbReference>
<evidence type="ECO:0000313" key="3">
    <source>
        <dbReference type="EMBL" id="GAG16926.1"/>
    </source>
</evidence>
<protein>
    <recommendedName>
        <fullName evidence="2">Protein kinase domain-containing protein</fullName>
    </recommendedName>
</protein>
<dbReference type="AlphaFoldDB" id="X0WVZ5"/>
<dbReference type="Pfam" id="PF07714">
    <property type="entry name" value="PK_Tyr_Ser-Thr"/>
    <property type="match status" value="1"/>
</dbReference>
<dbReference type="InterPro" id="IPR001245">
    <property type="entry name" value="Ser-Thr/Tyr_kinase_cat_dom"/>
</dbReference>
<keyword evidence="1" id="KW-1133">Transmembrane helix</keyword>
<comment type="caution">
    <text evidence="3">The sequence shown here is derived from an EMBL/GenBank/DDBJ whole genome shotgun (WGS) entry which is preliminary data.</text>
</comment>
<reference evidence="3" key="1">
    <citation type="journal article" date="2014" name="Front. Microbiol.">
        <title>High frequency of phylogenetically diverse reductive dehalogenase-homologous genes in deep subseafloor sedimentary metagenomes.</title>
        <authorList>
            <person name="Kawai M."/>
            <person name="Futagami T."/>
            <person name="Toyoda A."/>
            <person name="Takaki Y."/>
            <person name="Nishi S."/>
            <person name="Hori S."/>
            <person name="Arai W."/>
            <person name="Tsubouchi T."/>
            <person name="Morono Y."/>
            <person name="Uchiyama I."/>
            <person name="Ito T."/>
            <person name="Fujiyama A."/>
            <person name="Inagaki F."/>
            <person name="Takami H."/>
        </authorList>
    </citation>
    <scope>NUCLEOTIDE SEQUENCE</scope>
    <source>
        <strain evidence="3">Expedition CK06-06</strain>
    </source>
</reference>
<dbReference type="InterPro" id="IPR000719">
    <property type="entry name" value="Prot_kinase_dom"/>
</dbReference>
<dbReference type="EMBL" id="BARS01039263">
    <property type="protein sequence ID" value="GAG16926.1"/>
    <property type="molecule type" value="Genomic_DNA"/>
</dbReference>
<keyword evidence="1" id="KW-0812">Transmembrane</keyword>
<keyword evidence="1" id="KW-0472">Membrane</keyword>
<dbReference type="InterPro" id="IPR011009">
    <property type="entry name" value="Kinase-like_dom_sf"/>
</dbReference>
<feature type="transmembrane region" description="Helical" evidence="1">
    <location>
        <begin position="108"/>
        <end position="128"/>
    </location>
</feature>
<dbReference type="GO" id="GO:0005524">
    <property type="term" value="F:ATP binding"/>
    <property type="evidence" value="ECO:0007669"/>
    <property type="project" value="InterPro"/>
</dbReference>
<feature type="domain" description="Protein kinase" evidence="2">
    <location>
        <begin position="1"/>
        <end position="91"/>
    </location>
</feature>
<proteinExistence type="predicted"/>
<dbReference type="GO" id="GO:0004672">
    <property type="term" value="F:protein kinase activity"/>
    <property type="evidence" value="ECO:0007669"/>
    <property type="project" value="InterPro"/>
</dbReference>
<organism evidence="3">
    <name type="scientific">marine sediment metagenome</name>
    <dbReference type="NCBI Taxonomy" id="412755"/>
    <lineage>
        <taxon>unclassified sequences</taxon>
        <taxon>metagenomes</taxon>
        <taxon>ecological metagenomes</taxon>
    </lineage>
</organism>
<feature type="non-terminal residue" evidence="3">
    <location>
        <position position="255"/>
    </location>
</feature>
<dbReference type="Gene3D" id="2.120.10.30">
    <property type="entry name" value="TolB, C-terminal domain"/>
    <property type="match status" value="1"/>
</dbReference>
<sequence length="255" mass="28509">MDKQTDIWAFGCILYECLTGNRAFGGETISEILASILKDDLDVKALHSRTPWNIMNLLNRCLAKDLRERLHDISDARIEIDQAIREPQTFVYPKHDAAKGIGWKLTMILILAALAIGAVITGLLMWSLRPGVTPQQASRFSIVLRQDQRFTSLGRHSVALSPDGKFLVYSANNQLYMRPLNQRQLISIQGTEGISASVNEARNPIFSPDGKWVGYFADYTLRKIPINGGMPIDLCECSHPPFGASWEMDDTIVFG</sequence>